<dbReference type="PROSITE" id="PS51778">
    <property type="entry name" value="VAST"/>
    <property type="match status" value="1"/>
</dbReference>
<dbReference type="SUPFAM" id="SSF49562">
    <property type="entry name" value="C2 domain (Calcium/lipid-binding domain, CaLB)"/>
    <property type="match status" value="1"/>
</dbReference>
<dbReference type="Pfam" id="PF16016">
    <property type="entry name" value="VASt"/>
    <property type="match status" value="1"/>
</dbReference>
<dbReference type="GO" id="GO:0016020">
    <property type="term" value="C:membrane"/>
    <property type="evidence" value="ECO:0007669"/>
    <property type="project" value="UniProtKB-SubCell"/>
</dbReference>
<evidence type="ECO:0000313" key="7">
    <source>
        <dbReference type="EMBL" id="EDQ92909.1"/>
    </source>
</evidence>
<feature type="region of interest" description="Disordered" evidence="3">
    <location>
        <begin position="1"/>
        <end position="26"/>
    </location>
</feature>
<evidence type="ECO:0000259" key="5">
    <source>
        <dbReference type="PROSITE" id="PS50004"/>
    </source>
</evidence>
<dbReference type="Gene3D" id="2.60.40.150">
    <property type="entry name" value="C2 domain"/>
    <property type="match status" value="1"/>
</dbReference>
<organism evidence="7 8">
    <name type="scientific">Monosiga brevicollis</name>
    <name type="common">Choanoflagellate</name>
    <dbReference type="NCBI Taxonomy" id="81824"/>
    <lineage>
        <taxon>Eukaryota</taxon>
        <taxon>Choanoflagellata</taxon>
        <taxon>Craspedida</taxon>
        <taxon>Salpingoecidae</taxon>
        <taxon>Monosiga</taxon>
    </lineage>
</organism>
<evidence type="ECO:0000256" key="1">
    <source>
        <dbReference type="ARBA" id="ARBA00004370"/>
    </source>
</evidence>
<dbReference type="Pfam" id="PF00168">
    <property type="entry name" value="C2"/>
    <property type="match status" value="1"/>
</dbReference>
<gene>
    <name evidence="7" type="ORF">MONBRDRAFT_5034</name>
</gene>
<sequence>MLSSLLRRKSHSASSADHGRGAAADEEADQLGALPNLTVDDTFDDYVLSVTIHCCSHLLAKDLNAKSDPYVKVALDSAEFGRTHTQRGELNPIFNETFTIPLGFRPKDDDPRIIHLQVFNEYRFGKLRYTLGHTTIQLSAVPVVEDNQKEVDQRVLPFDLYIEKKKMRVVPPYLKLALHGSICRVRLKAWLMRGPDNVTPDEDEDSDLDFSDDEVDNDVLETPTPSELPPPLEWPLAESTLPYTVHRTNKEKGYSEVQFTEWTDEWTRDFSYLIPKSALVKANHAVEHQKYVVRSKGAYVVDIQTETPEVPYGNSFSTLVRVILQEVDEGRSTKISVSAGMKFYKSVVIKGVIQRSAKTGMTSTYELYIKALRDVASGRRGAPKSEPDAVEQTAVHERQGFDLSDFVSRFFSLEIAVVFLLLTVLFLCIIWSNLSTRVKDMTTHIERLEVIEPTRAQGLQAQAHQRCTV</sequence>
<name>A9UPQ2_MONBE</name>
<accession>A9UPQ2</accession>
<keyword evidence="4" id="KW-0812">Transmembrane</keyword>
<dbReference type="InterPro" id="IPR031968">
    <property type="entry name" value="VASt"/>
</dbReference>
<reference evidence="7 8" key="1">
    <citation type="journal article" date="2008" name="Nature">
        <title>The genome of the choanoflagellate Monosiga brevicollis and the origin of metazoans.</title>
        <authorList>
            <consortium name="JGI Sequencing"/>
            <person name="King N."/>
            <person name="Westbrook M.J."/>
            <person name="Young S.L."/>
            <person name="Kuo A."/>
            <person name="Abedin M."/>
            <person name="Chapman J."/>
            <person name="Fairclough S."/>
            <person name="Hellsten U."/>
            <person name="Isogai Y."/>
            <person name="Letunic I."/>
            <person name="Marr M."/>
            <person name="Pincus D."/>
            <person name="Putnam N."/>
            <person name="Rokas A."/>
            <person name="Wright K.J."/>
            <person name="Zuzow R."/>
            <person name="Dirks W."/>
            <person name="Good M."/>
            <person name="Goodstein D."/>
            <person name="Lemons D."/>
            <person name="Li W."/>
            <person name="Lyons J.B."/>
            <person name="Morris A."/>
            <person name="Nichols S."/>
            <person name="Richter D.J."/>
            <person name="Salamov A."/>
            <person name="Bork P."/>
            <person name="Lim W.A."/>
            <person name="Manning G."/>
            <person name="Miller W.T."/>
            <person name="McGinnis W."/>
            <person name="Shapiro H."/>
            <person name="Tjian R."/>
            <person name="Grigoriev I.V."/>
            <person name="Rokhsar D."/>
        </authorList>
    </citation>
    <scope>NUCLEOTIDE SEQUENCE [LARGE SCALE GENOMIC DNA]</scope>
    <source>
        <strain evidence="8">MX1 / ATCC 50154</strain>
    </source>
</reference>
<feature type="compositionally biased region" description="Acidic residues" evidence="3">
    <location>
        <begin position="199"/>
        <end position="219"/>
    </location>
</feature>
<evidence type="ECO:0000259" key="6">
    <source>
        <dbReference type="PROSITE" id="PS51778"/>
    </source>
</evidence>
<dbReference type="PROSITE" id="PS50004">
    <property type="entry name" value="C2"/>
    <property type="match status" value="1"/>
</dbReference>
<protein>
    <recommendedName>
        <fullName evidence="9">C2 domain-containing protein</fullName>
    </recommendedName>
</protein>
<dbReference type="Proteomes" id="UP000001357">
    <property type="component" value="Unassembled WGS sequence"/>
</dbReference>
<keyword evidence="4" id="KW-1133">Transmembrane helix</keyword>
<feature type="region of interest" description="Disordered" evidence="3">
    <location>
        <begin position="198"/>
        <end position="233"/>
    </location>
</feature>
<keyword evidence="2 4" id="KW-0472">Membrane</keyword>
<keyword evidence="8" id="KW-1185">Reference proteome</keyword>
<dbReference type="PANTHER" id="PTHR46296">
    <property type="entry name" value="BNAA05G37250D PROTEIN"/>
    <property type="match status" value="1"/>
</dbReference>
<dbReference type="SMART" id="SM00239">
    <property type="entry name" value="C2"/>
    <property type="match status" value="1"/>
</dbReference>
<feature type="domain" description="VASt" evidence="6">
    <location>
        <begin position="211"/>
        <end position="380"/>
    </location>
</feature>
<evidence type="ECO:0000256" key="3">
    <source>
        <dbReference type="SAM" id="MobiDB-lite"/>
    </source>
</evidence>
<feature type="transmembrane region" description="Helical" evidence="4">
    <location>
        <begin position="410"/>
        <end position="431"/>
    </location>
</feature>
<evidence type="ECO:0000256" key="4">
    <source>
        <dbReference type="SAM" id="Phobius"/>
    </source>
</evidence>
<dbReference type="InParanoid" id="A9UPQ2"/>
<dbReference type="InterPro" id="IPR044511">
    <property type="entry name" value="At1g03370/At5g50170-like"/>
</dbReference>
<evidence type="ECO:0000256" key="2">
    <source>
        <dbReference type="ARBA" id="ARBA00023136"/>
    </source>
</evidence>
<dbReference type="eggNOG" id="KOG1032">
    <property type="taxonomic scope" value="Eukaryota"/>
</dbReference>
<dbReference type="STRING" id="81824.A9UPQ2"/>
<comment type="subcellular location">
    <subcellularLocation>
        <location evidence="1">Membrane</location>
    </subcellularLocation>
</comment>
<dbReference type="RefSeq" id="XP_001742671.1">
    <property type="nucleotide sequence ID" value="XM_001742619.1"/>
</dbReference>
<dbReference type="PANTHER" id="PTHR46296:SF8">
    <property type="entry name" value="OS06G0297800 PROTEIN"/>
    <property type="match status" value="1"/>
</dbReference>
<dbReference type="InterPro" id="IPR035892">
    <property type="entry name" value="C2_domain_sf"/>
</dbReference>
<dbReference type="AlphaFoldDB" id="A9UPQ2"/>
<feature type="compositionally biased region" description="Basic residues" evidence="3">
    <location>
        <begin position="1"/>
        <end position="11"/>
    </location>
</feature>
<dbReference type="GeneID" id="5888096"/>
<dbReference type="InterPro" id="IPR000008">
    <property type="entry name" value="C2_dom"/>
</dbReference>
<proteinExistence type="predicted"/>
<feature type="domain" description="C2" evidence="5">
    <location>
        <begin position="29"/>
        <end position="151"/>
    </location>
</feature>
<dbReference type="KEGG" id="mbr:MONBRDRAFT_5034"/>
<evidence type="ECO:0000313" key="8">
    <source>
        <dbReference type="Proteomes" id="UP000001357"/>
    </source>
</evidence>
<evidence type="ECO:0008006" key="9">
    <source>
        <dbReference type="Google" id="ProtNLM"/>
    </source>
</evidence>
<dbReference type="EMBL" id="CH991543">
    <property type="protein sequence ID" value="EDQ92909.1"/>
    <property type="molecule type" value="Genomic_DNA"/>
</dbReference>
<dbReference type="CDD" id="cd00030">
    <property type="entry name" value="C2"/>
    <property type="match status" value="1"/>
</dbReference>